<sequence>MEAAKQWIEQECEKKVFSFAIKHTKPNKNANRGADSWHKKIIYVCRRGATGGTKKYTKKNDNSRKIPTVKAECRCRLTLTLFPNKDTVLGTYAPGHSHDLGAVNARFARISEKSRQQIEGMLRMGIEPMKVLEHVRGRSYDEETLQDSNPETVTRAEFISRADVRRVEKMIEQETIRLAQHDGPSVLKWVDELRKQGHYLTFWLYTGMPCAWMISSDGTEETVSLFLESIHSRFPDINPEYFMTDKDYAQINSIGRVHPSAEILLCWWHVLHAWQQHISITAYPEVWRLMKTWVRITDASEFSERWASIKAIAPASVIEYLEKNWMPITKMWSAVYRTERTIFQDCDTNMLVEAWHHLLKGKFMQGKRNRRLDHLVYILIKQTIPHFIHRHRAQEHGFEGPDLEAQERLRIESLAKLITTADIHQSDVEASMFTVKSQTNRNKTYTVDIDAYDCTCPSFPKVLLCKHIYAVQLHFPELCQPVPCSTLDISPADTFEVNGPITQPSPKESPSDLDSDTTNSRLIAETISSLSSLVCRLKDTQKLPLDPAELKSLKETVDGMLVASLAEDDILPRPVRIAPNQHTWSETGMTMGQVKGKRKTTHTDPYGGGERSGKKARPDALQVTSAPLQSMPAQPINTVNQPPSSTTADVVFDPATFDLRDHDALHKLKRPQLNKLCARYGVSAGNRNADIIARLQALIPSQHIST</sequence>
<evidence type="ECO:0000313" key="4">
    <source>
        <dbReference type="EMBL" id="KAF6745236.1"/>
    </source>
</evidence>
<evidence type="ECO:0000256" key="1">
    <source>
        <dbReference type="PROSITE-ProRule" id="PRU00325"/>
    </source>
</evidence>
<proteinExistence type="predicted"/>
<evidence type="ECO:0000256" key="2">
    <source>
        <dbReference type="SAM" id="MobiDB-lite"/>
    </source>
</evidence>
<feature type="region of interest" description="Disordered" evidence="2">
    <location>
        <begin position="591"/>
        <end position="619"/>
    </location>
</feature>
<dbReference type="Pfam" id="PF04434">
    <property type="entry name" value="SWIM"/>
    <property type="match status" value="1"/>
</dbReference>
<dbReference type="Proteomes" id="UP000521943">
    <property type="component" value="Unassembled WGS sequence"/>
</dbReference>
<evidence type="ECO:0000313" key="5">
    <source>
        <dbReference type="Proteomes" id="UP000521943"/>
    </source>
</evidence>
<dbReference type="InterPro" id="IPR007527">
    <property type="entry name" value="Znf_SWIM"/>
</dbReference>
<feature type="region of interest" description="Disordered" evidence="2">
    <location>
        <begin position="496"/>
        <end position="517"/>
    </location>
</feature>
<dbReference type="EMBL" id="JACGCI010000108">
    <property type="protein sequence ID" value="KAF6745236.1"/>
    <property type="molecule type" value="Genomic_DNA"/>
</dbReference>
<accession>A0A8H6LXY8</accession>
<dbReference type="PANTHER" id="PTHR33977:SF1">
    <property type="entry name" value="ZINC ION BINDING PROTEIN"/>
    <property type="match status" value="1"/>
</dbReference>
<evidence type="ECO:0000259" key="3">
    <source>
        <dbReference type="PROSITE" id="PS50966"/>
    </source>
</evidence>
<dbReference type="OrthoDB" id="3265053at2759"/>
<dbReference type="PANTHER" id="PTHR33977">
    <property type="entry name" value="ZINC ION BINDING PROTEIN"/>
    <property type="match status" value="1"/>
</dbReference>
<protein>
    <recommendedName>
        <fullName evidence="3">SWIM-type domain-containing protein</fullName>
    </recommendedName>
</protein>
<keyword evidence="1" id="KW-0862">Zinc</keyword>
<dbReference type="PROSITE" id="PS50966">
    <property type="entry name" value="ZF_SWIM"/>
    <property type="match status" value="1"/>
</dbReference>
<dbReference type="AlphaFoldDB" id="A0A8H6LXY8"/>
<reference evidence="4 5" key="1">
    <citation type="submission" date="2020-07" db="EMBL/GenBank/DDBJ databases">
        <title>Comparative genomics of pyrophilous fungi reveals a link between fire events and developmental genes.</title>
        <authorList>
            <consortium name="DOE Joint Genome Institute"/>
            <person name="Steindorff A.S."/>
            <person name="Carver A."/>
            <person name="Calhoun S."/>
            <person name="Stillman K."/>
            <person name="Liu H."/>
            <person name="Lipzen A."/>
            <person name="Pangilinan J."/>
            <person name="Labutti K."/>
            <person name="Bruns T.D."/>
            <person name="Grigoriev I.V."/>
        </authorList>
    </citation>
    <scope>NUCLEOTIDE SEQUENCE [LARGE SCALE GENOMIC DNA]</scope>
    <source>
        <strain evidence="4 5">CBS 144469</strain>
    </source>
</reference>
<dbReference type="GO" id="GO:0008270">
    <property type="term" value="F:zinc ion binding"/>
    <property type="evidence" value="ECO:0007669"/>
    <property type="project" value="UniProtKB-KW"/>
</dbReference>
<gene>
    <name evidence="4" type="ORF">DFP72DRAFT_824661</name>
</gene>
<keyword evidence="1" id="KW-0863">Zinc-finger</keyword>
<organism evidence="4 5">
    <name type="scientific">Ephemerocybe angulata</name>
    <dbReference type="NCBI Taxonomy" id="980116"/>
    <lineage>
        <taxon>Eukaryota</taxon>
        <taxon>Fungi</taxon>
        <taxon>Dikarya</taxon>
        <taxon>Basidiomycota</taxon>
        <taxon>Agaricomycotina</taxon>
        <taxon>Agaricomycetes</taxon>
        <taxon>Agaricomycetidae</taxon>
        <taxon>Agaricales</taxon>
        <taxon>Agaricineae</taxon>
        <taxon>Psathyrellaceae</taxon>
        <taxon>Ephemerocybe</taxon>
    </lineage>
</organism>
<feature type="domain" description="SWIM-type" evidence="3">
    <location>
        <begin position="445"/>
        <end position="476"/>
    </location>
</feature>
<name>A0A8H6LXY8_9AGAR</name>
<keyword evidence="1" id="KW-0479">Metal-binding</keyword>
<comment type="caution">
    <text evidence="4">The sequence shown here is derived from an EMBL/GenBank/DDBJ whole genome shotgun (WGS) entry which is preliminary data.</text>
</comment>
<keyword evidence="5" id="KW-1185">Reference proteome</keyword>